<evidence type="ECO:0000256" key="2">
    <source>
        <dbReference type="ARBA" id="ARBA00022692"/>
    </source>
</evidence>
<evidence type="ECO:0000256" key="3">
    <source>
        <dbReference type="ARBA" id="ARBA00022989"/>
    </source>
</evidence>
<dbReference type="PROSITE" id="PS50850">
    <property type="entry name" value="MFS"/>
    <property type="match status" value="1"/>
</dbReference>
<feature type="transmembrane region" description="Helical" evidence="5">
    <location>
        <begin position="337"/>
        <end position="360"/>
    </location>
</feature>
<evidence type="ECO:0000313" key="8">
    <source>
        <dbReference type="Proteomes" id="UP000005143"/>
    </source>
</evidence>
<feature type="transmembrane region" description="Helical" evidence="5">
    <location>
        <begin position="95"/>
        <end position="116"/>
    </location>
</feature>
<feature type="domain" description="Major facilitator superfamily (MFS) profile" evidence="6">
    <location>
        <begin position="7"/>
        <end position="395"/>
    </location>
</feature>
<feature type="transmembrane region" description="Helical" evidence="5">
    <location>
        <begin position="308"/>
        <end position="330"/>
    </location>
</feature>
<dbReference type="SUPFAM" id="SSF103473">
    <property type="entry name" value="MFS general substrate transporter"/>
    <property type="match status" value="1"/>
</dbReference>
<dbReference type="CDD" id="cd17339">
    <property type="entry name" value="MFS_NIMT_CynX_like"/>
    <property type="match status" value="1"/>
</dbReference>
<dbReference type="Pfam" id="PF07690">
    <property type="entry name" value="MFS_1"/>
    <property type="match status" value="1"/>
</dbReference>
<evidence type="ECO:0000259" key="6">
    <source>
        <dbReference type="PROSITE" id="PS50850"/>
    </source>
</evidence>
<dbReference type="InterPro" id="IPR036259">
    <property type="entry name" value="MFS_trans_sf"/>
</dbReference>
<evidence type="ECO:0000313" key="7">
    <source>
        <dbReference type="EMBL" id="EHN10867.1"/>
    </source>
</evidence>
<keyword evidence="3 5" id="KW-1133">Transmembrane helix</keyword>
<sequence length="414" mass="42168">MTRARTTLLLVGIVLITVNLRPAIVAVSPLLDGIREQTGMSGATAGLLTTLPVLCFGALAPLAPRLSRRLGPEAVVVAAMLLLLAGILVRLSSSLAVLFAGTVLIGGAIAVANVLLPSMIKRDLGHATGMAMGVYAMALSAGGALAAAITVPLQDGIGSGWRTTLALWALLAVPAVLAAGGWLLLRRRQGGGRRAAAADVRAARSRAAISLWRDPVAWQVTLFMGLQSLQFYAAAAWLPTIFADHGFSESRAGLMLALATIVGTLSSLVMPILAGRALDQRRLVVTTIALYALGTVGLLAAPTAAGPLWMALIGFAQGAGISLALTMIVLRSPDPEHAAALSGMAQTVGYLLAATGPFALGALHDASGGWTVPLLVLLVLLVPLLLSGLGAGRRRTVGTAPVAERVGAAAVSTT</sequence>
<feature type="transmembrane region" description="Helical" evidence="5">
    <location>
        <begin position="165"/>
        <end position="185"/>
    </location>
</feature>
<dbReference type="RefSeq" id="WP_007575044.1">
    <property type="nucleotide sequence ID" value="NZ_AGUD01000199.1"/>
</dbReference>
<dbReference type="OrthoDB" id="5317164at2"/>
<organism evidence="7 8">
    <name type="scientific">Patulibacter medicamentivorans</name>
    <dbReference type="NCBI Taxonomy" id="1097667"/>
    <lineage>
        <taxon>Bacteria</taxon>
        <taxon>Bacillati</taxon>
        <taxon>Actinomycetota</taxon>
        <taxon>Thermoleophilia</taxon>
        <taxon>Solirubrobacterales</taxon>
        <taxon>Patulibacteraceae</taxon>
        <taxon>Patulibacter</taxon>
    </lineage>
</organism>
<keyword evidence="2 5" id="KW-0812">Transmembrane</keyword>
<feature type="transmembrane region" description="Helical" evidence="5">
    <location>
        <begin position="70"/>
        <end position="89"/>
    </location>
</feature>
<dbReference type="AlphaFoldDB" id="H0E638"/>
<evidence type="ECO:0000256" key="1">
    <source>
        <dbReference type="ARBA" id="ARBA00004651"/>
    </source>
</evidence>
<protein>
    <submittedName>
        <fullName evidence="7">MFS transporter</fullName>
    </submittedName>
</protein>
<feature type="transmembrane region" description="Helical" evidence="5">
    <location>
        <begin position="128"/>
        <end position="153"/>
    </location>
</feature>
<keyword evidence="4 5" id="KW-0472">Membrane</keyword>
<reference evidence="7 8" key="1">
    <citation type="journal article" date="2013" name="Biodegradation">
        <title>Quantitative proteomic analysis of ibuprofen-degrading Patulibacter sp. strain I11.</title>
        <authorList>
            <person name="Almeida B."/>
            <person name="Kjeldal H."/>
            <person name="Lolas I."/>
            <person name="Knudsen A.D."/>
            <person name="Carvalho G."/>
            <person name="Nielsen K.L."/>
            <person name="Barreto Crespo M.T."/>
            <person name="Stensballe A."/>
            <person name="Nielsen J.L."/>
        </authorList>
    </citation>
    <scope>NUCLEOTIDE SEQUENCE [LARGE SCALE GENOMIC DNA]</scope>
    <source>
        <strain evidence="7 8">I11</strain>
    </source>
</reference>
<dbReference type="InterPro" id="IPR020846">
    <property type="entry name" value="MFS_dom"/>
</dbReference>
<dbReference type="Gene3D" id="1.20.1250.20">
    <property type="entry name" value="MFS general substrate transporter like domains"/>
    <property type="match status" value="1"/>
</dbReference>
<name>H0E638_9ACTN</name>
<dbReference type="Proteomes" id="UP000005143">
    <property type="component" value="Unassembled WGS sequence"/>
</dbReference>
<feature type="transmembrane region" description="Helical" evidence="5">
    <location>
        <begin position="42"/>
        <end position="63"/>
    </location>
</feature>
<dbReference type="PANTHER" id="PTHR23523">
    <property type="match status" value="1"/>
</dbReference>
<accession>H0E638</accession>
<dbReference type="PATRIC" id="fig|1097667.3.peg.2269"/>
<dbReference type="PANTHER" id="PTHR23523:SF2">
    <property type="entry name" value="2-NITROIMIDAZOLE TRANSPORTER"/>
    <property type="match status" value="1"/>
</dbReference>
<dbReference type="InterPro" id="IPR011701">
    <property type="entry name" value="MFS"/>
</dbReference>
<dbReference type="EMBL" id="AGUD01000199">
    <property type="protein sequence ID" value="EHN10867.1"/>
    <property type="molecule type" value="Genomic_DNA"/>
</dbReference>
<comment type="subcellular location">
    <subcellularLocation>
        <location evidence="1">Cell membrane</location>
        <topology evidence="1">Multi-pass membrane protein</topology>
    </subcellularLocation>
</comment>
<dbReference type="InterPro" id="IPR052524">
    <property type="entry name" value="MFS_Cyanate_Porter"/>
</dbReference>
<proteinExistence type="predicted"/>
<comment type="caution">
    <text evidence="7">The sequence shown here is derived from an EMBL/GenBank/DDBJ whole genome shotgun (WGS) entry which is preliminary data.</text>
</comment>
<feature type="transmembrane region" description="Helical" evidence="5">
    <location>
        <begin position="283"/>
        <end position="302"/>
    </location>
</feature>
<evidence type="ECO:0000256" key="4">
    <source>
        <dbReference type="ARBA" id="ARBA00023136"/>
    </source>
</evidence>
<keyword evidence="8" id="KW-1185">Reference proteome</keyword>
<evidence type="ECO:0000256" key="5">
    <source>
        <dbReference type="SAM" id="Phobius"/>
    </source>
</evidence>
<feature type="transmembrane region" description="Helical" evidence="5">
    <location>
        <begin position="366"/>
        <end position="386"/>
    </location>
</feature>
<dbReference type="GO" id="GO:0005886">
    <property type="term" value="C:plasma membrane"/>
    <property type="evidence" value="ECO:0007669"/>
    <property type="project" value="UniProtKB-SubCell"/>
</dbReference>
<gene>
    <name evidence="7" type="ORF">PAI11_22880</name>
</gene>
<feature type="transmembrane region" description="Helical" evidence="5">
    <location>
        <begin position="254"/>
        <end position="274"/>
    </location>
</feature>
<feature type="transmembrane region" description="Helical" evidence="5">
    <location>
        <begin position="216"/>
        <end position="242"/>
    </location>
</feature>
<dbReference type="GO" id="GO:0022857">
    <property type="term" value="F:transmembrane transporter activity"/>
    <property type="evidence" value="ECO:0007669"/>
    <property type="project" value="InterPro"/>
</dbReference>